<dbReference type="PANTHER" id="PTHR30600">
    <property type="entry name" value="CYTOCHROME C PEROXIDASE-RELATED"/>
    <property type="match status" value="1"/>
</dbReference>
<dbReference type="SUPFAM" id="SSF46626">
    <property type="entry name" value="Cytochrome c"/>
    <property type="match status" value="2"/>
</dbReference>
<dbReference type="GO" id="GO:0020037">
    <property type="term" value="F:heme binding"/>
    <property type="evidence" value="ECO:0007669"/>
    <property type="project" value="InterPro"/>
</dbReference>
<dbReference type="PROSITE" id="PS51007">
    <property type="entry name" value="CYTC"/>
    <property type="match status" value="1"/>
</dbReference>
<dbReference type="GO" id="GO:0009055">
    <property type="term" value="F:electron transfer activity"/>
    <property type="evidence" value="ECO:0007669"/>
    <property type="project" value="InterPro"/>
</dbReference>
<evidence type="ECO:0000256" key="3">
    <source>
        <dbReference type="ARBA" id="ARBA00022723"/>
    </source>
</evidence>
<accession>E3T322</accession>
<dbReference type="AlphaFoldDB" id="E3T322"/>
<keyword evidence="4" id="KW-0732">Signal</keyword>
<evidence type="ECO:0000256" key="1">
    <source>
        <dbReference type="ARBA" id="ARBA00004418"/>
    </source>
</evidence>
<dbReference type="InterPro" id="IPR036909">
    <property type="entry name" value="Cyt_c-like_dom_sf"/>
</dbReference>
<dbReference type="PIRSF" id="PIRSF000294">
    <property type="entry name" value="Cytochrome-c_peroxidase"/>
    <property type="match status" value="1"/>
</dbReference>
<dbReference type="GO" id="GO:0004130">
    <property type="term" value="F:cytochrome-c peroxidase activity"/>
    <property type="evidence" value="ECO:0007669"/>
    <property type="project" value="TreeGrafter"/>
</dbReference>
<dbReference type="Gene3D" id="1.10.760.10">
    <property type="entry name" value="Cytochrome c-like domain"/>
    <property type="match status" value="2"/>
</dbReference>
<evidence type="ECO:0000256" key="7">
    <source>
        <dbReference type="ARBA" id="ARBA00023004"/>
    </source>
</evidence>
<evidence type="ECO:0000259" key="8">
    <source>
        <dbReference type="PROSITE" id="PS51007"/>
    </source>
</evidence>
<keyword evidence="9" id="KW-0575">Peroxidase</keyword>
<dbReference type="InterPro" id="IPR009056">
    <property type="entry name" value="Cyt_c-like_dom"/>
</dbReference>
<comment type="subcellular location">
    <subcellularLocation>
        <location evidence="1">Periplasm</location>
    </subcellularLocation>
</comment>
<name>E3T322_9ZZZZ</name>
<keyword evidence="2" id="KW-0349">Heme</keyword>
<protein>
    <submittedName>
        <fullName evidence="9">Cytochrome-c peroxidase</fullName>
    </submittedName>
</protein>
<evidence type="ECO:0000256" key="5">
    <source>
        <dbReference type="ARBA" id="ARBA00022764"/>
    </source>
</evidence>
<feature type="domain" description="Cytochrome c" evidence="8">
    <location>
        <begin position="20"/>
        <end position="149"/>
    </location>
</feature>
<dbReference type="GO" id="GO:0046872">
    <property type="term" value="F:metal ion binding"/>
    <property type="evidence" value="ECO:0007669"/>
    <property type="project" value="UniProtKB-KW"/>
</dbReference>
<dbReference type="Pfam" id="PF03150">
    <property type="entry name" value="CCP_MauG"/>
    <property type="match status" value="1"/>
</dbReference>
<dbReference type="InterPro" id="IPR004852">
    <property type="entry name" value="Di-haem_cyt_c_peroxidsae"/>
</dbReference>
<organism evidence="9">
    <name type="scientific">uncultured organism</name>
    <dbReference type="NCBI Taxonomy" id="155900"/>
    <lineage>
        <taxon>unclassified sequences</taxon>
        <taxon>environmental samples</taxon>
    </lineage>
</organism>
<evidence type="ECO:0000256" key="6">
    <source>
        <dbReference type="ARBA" id="ARBA00023002"/>
    </source>
</evidence>
<keyword evidence="3" id="KW-0479">Metal-binding</keyword>
<keyword evidence="7" id="KW-0408">Iron</keyword>
<dbReference type="InterPro" id="IPR051395">
    <property type="entry name" value="Cytochrome_c_Peroxidase/MauG"/>
</dbReference>
<evidence type="ECO:0000256" key="4">
    <source>
        <dbReference type="ARBA" id="ARBA00022729"/>
    </source>
</evidence>
<evidence type="ECO:0000313" key="9">
    <source>
        <dbReference type="EMBL" id="ACZ28634.1"/>
    </source>
</evidence>
<keyword evidence="6" id="KW-0560">Oxidoreductase</keyword>
<sequence>MSVMPNPSQPVPLHIKLDSRKILLGKKLFHDTRLSASGKSSCATCHDVGKGGEDGIKFAVNDDGSLRQRNSQTVLNVGLQYIFNWDGSFTSLQAQAMSVLENLMQTDWSAVTRQFDKETVYHNAFTGIYEEGITPETIVDAIAVYEMSLITPNGRFDRYLRGDKEAITLQEKRGYKLFKRYGCISCHQGVNVGGNMFARLGVMGDYFEDRGHETTADLGRYNVTRREADKYRFKVPSLRNVALTAPYLHDASADGLEDAIEIMAKYQLGKVIS</sequence>
<dbReference type="PANTHER" id="PTHR30600:SF7">
    <property type="entry name" value="CYTOCHROME C PEROXIDASE-RELATED"/>
    <property type="match status" value="1"/>
</dbReference>
<proteinExistence type="predicted"/>
<dbReference type="InterPro" id="IPR026259">
    <property type="entry name" value="MauG/Cytc_peroxidase"/>
</dbReference>
<keyword evidence="5" id="KW-0574">Periplasm</keyword>
<evidence type="ECO:0000256" key="2">
    <source>
        <dbReference type="ARBA" id="ARBA00022617"/>
    </source>
</evidence>
<reference evidence="9" key="1">
    <citation type="journal article" date="2011" name="ISME J.">
        <title>Comparative metagenomics of microbial communities inhabiting deep-sea hydrothermal vent chimneys with contrasting chemistries.</title>
        <authorList>
            <person name="Xie W."/>
            <person name="Wang F."/>
            <person name="Guo L."/>
            <person name="Chen Z."/>
            <person name="Sievert S.M."/>
            <person name="Meng J."/>
            <person name="Huang G."/>
            <person name="Li Y."/>
            <person name="Yan Q."/>
            <person name="Wu S."/>
            <person name="Wang X."/>
            <person name="Chen S."/>
            <person name="He G."/>
            <person name="Xiao X."/>
            <person name="Xu A."/>
        </authorList>
    </citation>
    <scope>NUCLEOTIDE SEQUENCE</scope>
</reference>
<dbReference type="EMBL" id="GU191800">
    <property type="protein sequence ID" value="ACZ28634.1"/>
    <property type="molecule type" value="Genomic_DNA"/>
</dbReference>